<dbReference type="Pfam" id="PF00085">
    <property type="entry name" value="Thioredoxin"/>
    <property type="match status" value="2"/>
</dbReference>
<keyword evidence="3 6" id="KW-1133">Transmembrane helix</keyword>
<dbReference type="PANTHER" id="PTHR46426">
    <property type="entry name" value="PROTEIN DISULFIDE-ISOMERASE TMX3"/>
    <property type="match status" value="1"/>
</dbReference>
<organism evidence="9 10">
    <name type="scientific">Thamnidium elegans</name>
    <dbReference type="NCBI Taxonomy" id="101142"/>
    <lineage>
        <taxon>Eukaryota</taxon>
        <taxon>Fungi</taxon>
        <taxon>Fungi incertae sedis</taxon>
        <taxon>Mucoromycota</taxon>
        <taxon>Mucoromycotina</taxon>
        <taxon>Mucoromycetes</taxon>
        <taxon>Mucorales</taxon>
        <taxon>Mucorineae</taxon>
        <taxon>Mucoraceae</taxon>
        <taxon>Thamnidium</taxon>
    </lineage>
</organism>
<dbReference type="Proteomes" id="UP000613177">
    <property type="component" value="Unassembled WGS sequence"/>
</dbReference>
<comment type="subcellular location">
    <subcellularLocation>
        <location evidence="1">Endoplasmic reticulum membrane</location>
        <topology evidence="1">Single-pass membrane protein</topology>
    </subcellularLocation>
</comment>
<dbReference type="PROSITE" id="PS51352">
    <property type="entry name" value="THIOREDOXIN_2"/>
    <property type="match status" value="1"/>
</dbReference>
<evidence type="ECO:0000256" key="4">
    <source>
        <dbReference type="ARBA" id="ARBA00023136"/>
    </source>
</evidence>
<evidence type="ECO:0000256" key="7">
    <source>
        <dbReference type="SAM" id="SignalP"/>
    </source>
</evidence>
<evidence type="ECO:0000256" key="1">
    <source>
        <dbReference type="ARBA" id="ARBA00004389"/>
    </source>
</evidence>
<dbReference type="PROSITE" id="PS00194">
    <property type="entry name" value="THIOREDOXIN_1"/>
    <property type="match status" value="1"/>
</dbReference>
<evidence type="ECO:0000256" key="5">
    <source>
        <dbReference type="ARBA" id="ARBA00045246"/>
    </source>
</evidence>
<gene>
    <name evidence="9" type="ORF">INT48_008253</name>
</gene>
<dbReference type="Gene3D" id="3.40.30.10">
    <property type="entry name" value="Glutaredoxin"/>
    <property type="match status" value="5"/>
</dbReference>
<evidence type="ECO:0000313" key="9">
    <source>
        <dbReference type="EMBL" id="KAG2231659.1"/>
    </source>
</evidence>
<keyword evidence="4 6" id="KW-0472">Membrane</keyword>
<dbReference type="InterPro" id="IPR013766">
    <property type="entry name" value="Thioredoxin_domain"/>
</dbReference>
<dbReference type="InterPro" id="IPR052250">
    <property type="entry name" value="PDI_TMX3"/>
</dbReference>
<feature type="chain" id="PRO_5034349117" description="Thioredoxin domain-containing protein" evidence="7">
    <location>
        <begin position="21"/>
        <end position="569"/>
    </location>
</feature>
<dbReference type="PANTHER" id="PTHR46426:SF1">
    <property type="entry name" value="PROTEIN DISULFIDE-ISOMERASE TMX3"/>
    <property type="match status" value="1"/>
</dbReference>
<comment type="caution">
    <text evidence="9">The sequence shown here is derived from an EMBL/GenBank/DDBJ whole genome shotgun (WGS) entry which is preliminary data.</text>
</comment>
<dbReference type="Pfam" id="PF13848">
    <property type="entry name" value="Thioredoxin_6"/>
    <property type="match status" value="1"/>
</dbReference>
<accession>A0A8H7SJL2</accession>
<dbReference type="EMBL" id="JAEPRE010000141">
    <property type="protein sequence ID" value="KAG2231659.1"/>
    <property type="molecule type" value="Genomic_DNA"/>
</dbReference>
<evidence type="ECO:0000313" key="10">
    <source>
        <dbReference type="Proteomes" id="UP000613177"/>
    </source>
</evidence>
<feature type="transmembrane region" description="Helical" evidence="6">
    <location>
        <begin position="514"/>
        <end position="540"/>
    </location>
</feature>
<keyword evidence="7" id="KW-0732">Signal</keyword>
<evidence type="ECO:0000259" key="8">
    <source>
        <dbReference type="PROSITE" id="PS51352"/>
    </source>
</evidence>
<protein>
    <recommendedName>
        <fullName evidence="8">Thioredoxin domain-containing protein</fullName>
    </recommendedName>
</protein>
<dbReference type="CDD" id="cd02961">
    <property type="entry name" value="PDI_a_family"/>
    <property type="match status" value="1"/>
</dbReference>
<evidence type="ECO:0000256" key="2">
    <source>
        <dbReference type="ARBA" id="ARBA00022692"/>
    </source>
</evidence>
<feature type="signal peptide" evidence="7">
    <location>
        <begin position="1"/>
        <end position="20"/>
    </location>
</feature>
<evidence type="ECO:0000256" key="6">
    <source>
        <dbReference type="SAM" id="Phobius"/>
    </source>
</evidence>
<comment type="function">
    <text evidence="5">Probable disulfide isomerase, which participates in the folding of proteins containing disulfide bonds. May act as a dithiol oxidase. Acts as a regulator of endoplasmic reticulum-mitochondria contact sites via its ability to regulate redox signals.</text>
</comment>
<dbReference type="AlphaFoldDB" id="A0A8H7SJL2"/>
<keyword evidence="10" id="KW-1185">Reference proteome</keyword>
<keyword evidence="2 6" id="KW-0812">Transmembrane</keyword>
<evidence type="ECO:0000256" key="3">
    <source>
        <dbReference type="ARBA" id="ARBA00022989"/>
    </source>
</evidence>
<name>A0A8H7SJL2_9FUNG</name>
<dbReference type="InterPro" id="IPR017937">
    <property type="entry name" value="Thioredoxin_CS"/>
</dbReference>
<proteinExistence type="predicted"/>
<dbReference type="InterPro" id="IPR036249">
    <property type="entry name" value="Thioredoxin-like_sf"/>
</dbReference>
<reference evidence="9" key="1">
    <citation type="submission" date="2021-01" db="EMBL/GenBank/DDBJ databases">
        <title>Metabolic potential, ecology and presence of endohyphal bacteria is reflected in genomic diversity of Mucoromycotina.</title>
        <authorList>
            <person name="Muszewska A."/>
            <person name="Okrasinska A."/>
            <person name="Steczkiewicz K."/>
            <person name="Drgas O."/>
            <person name="Orlowska M."/>
            <person name="Perlinska-Lenart U."/>
            <person name="Aleksandrzak-Piekarczyk T."/>
            <person name="Szatraj K."/>
            <person name="Zielenkiewicz U."/>
            <person name="Pilsyk S."/>
            <person name="Malc E."/>
            <person name="Mieczkowski P."/>
            <person name="Kruszewska J.S."/>
            <person name="Biernat P."/>
            <person name="Pawlowska J."/>
        </authorList>
    </citation>
    <scope>NUCLEOTIDE SEQUENCE</scope>
    <source>
        <strain evidence="9">WA0000018081</strain>
    </source>
</reference>
<sequence>MVRLLPIIVAVVTLEYFTQAVNLKELDPKAIEAKKEGALFVEYYSPDSTLCNEFEPKWNQLVKSHPDASFGKLNCAKYTDYCIERGIDRVPSVQTKFNGGHWTDYNGDFSLDDVNEFVIKNDHQRNKLGESVELTSSKQIRDIIDSKEPWFVKFYAPWCGHCKHLQPVWTQLAKNLKNKVNVAEVNCEDSKGKTKKKQKKKKKQPGVMIFFFKKKKKKKKTKGHVLKKKFMYKTALCQEFKVTGLPTLSFFVHGANLKYNGERKLEKLEEYAHEMAGSPVHTVKDDAKLQDLLEQQDVTFVYVRDPKNDVHEMAFLETVAPGFIENIPFFTTTDKKTALRFNLSPEDLPASVIVKDGTFELFKGGVKDLAAWIIKESKPLVTRVLPHNSNSIMKGKQMVVLGITKPDDSDSEWKLREMAKIYKNEHQGNNLTFAQLDGKLWGSFISRAYGIQSNKLPAIIVLDPQSELYYDHHANKKMFSFESPDEILESIKNLSALTGISTSPSKTMGYLEKFFVYFGNNWIVLTIIIFGAFIVMFYYLTNDDTTLTREQMKELAKKTIEESKGKKAE</sequence>
<dbReference type="SUPFAM" id="SSF52833">
    <property type="entry name" value="Thioredoxin-like"/>
    <property type="match status" value="4"/>
</dbReference>
<feature type="domain" description="Thioredoxin" evidence="8">
    <location>
        <begin position="91"/>
        <end position="277"/>
    </location>
</feature>
<dbReference type="GO" id="GO:0005789">
    <property type="term" value="C:endoplasmic reticulum membrane"/>
    <property type="evidence" value="ECO:0007669"/>
    <property type="project" value="UniProtKB-SubCell"/>
</dbReference>